<organism evidence="2 3">
    <name type="scientific">Elasticomyces elasticus</name>
    <dbReference type="NCBI Taxonomy" id="574655"/>
    <lineage>
        <taxon>Eukaryota</taxon>
        <taxon>Fungi</taxon>
        <taxon>Dikarya</taxon>
        <taxon>Ascomycota</taxon>
        <taxon>Pezizomycotina</taxon>
        <taxon>Dothideomycetes</taxon>
        <taxon>Dothideomycetidae</taxon>
        <taxon>Mycosphaerellales</taxon>
        <taxon>Teratosphaeriaceae</taxon>
        <taxon>Elasticomyces</taxon>
    </lineage>
</organism>
<dbReference type="CDD" id="cd18186">
    <property type="entry name" value="BTB_POZ_ZBTB_KLHL-like"/>
    <property type="match status" value="1"/>
</dbReference>
<dbReference type="Pfam" id="PF00651">
    <property type="entry name" value="BTB"/>
    <property type="match status" value="1"/>
</dbReference>
<dbReference type="AlphaFoldDB" id="A0AAN8A333"/>
<evidence type="ECO:0000313" key="2">
    <source>
        <dbReference type="EMBL" id="KAK5700562.1"/>
    </source>
</evidence>
<dbReference type="PANTHER" id="PTHR24413">
    <property type="entry name" value="SPECKLE-TYPE POZ PROTEIN"/>
    <property type="match status" value="1"/>
</dbReference>
<accession>A0AAN8A333</accession>
<dbReference type="SMART" id="SM00225">
    <property type="entry name" value="BTB"/>
    <property type="match status" value="1"/>
</dbReference>
<protein>
    <recommendedName>
        <fullName evidence="1">BTB domain-containing protein</fullName>
    </recommendedName>
</protein>
<dbReference type="InterPro" id="IPR011333">
    <property type="entry name" value="SKP1/BTB/POZ_sf"/>
</dbReference>
<sequence length="215" mass="24640">MATINIGSLYGNATFSDVTIKFGDSELKAHKFVLSSKSTYFAKILEDSTSSTIKLYGDSEAIDCMLRYIYQEVYPSMTEQGRTWEFHLRMAAAGDTFGIPKLLIEGVSKFMSYHIRDCHIGLAMLQTLPHYYYLTHHFPNKARELRHKYLLPALRDPAARRSLLRHPDRASEYIGLMATALVELQSHEAQIWNTFGHDMILQQFVDKMPVDLAQK</sequence>
<dbReference type="InterPro" id="IPR000210">
    <property type="entry name" value="BTB/POZ_dom"/>
</dbReference>
<reference evidence="2" key="1">
    <citation type="submission" date="2023-08" db="EMBL/GenBank/DDBJ databases">
        <title>Black Yeasts Isolated from many extreme environments.</title>
        <authorList>
            <person name="Coleine C."/>
            <person name="Stajich J.E."/>
            <person name="Selbmann L."/>
        </authorList>
    </citation>
    <scope>NUCLEOTIDE SEQUENCE</scope>
    <source>
        <strain evidence="2">CCFEE 5810</strain>
    </source>
</reference>
<name>A0AAN8A333_9PEZI</name>
<gene>
    <name evidence="2" type="ORF">LTR97_005079</name>
</gene>
<dbReference type="EMBL" id="JAVRQU010000007">
    <property type="protein sequence ID" value="KAK5700562.1"/>
    <property type="molecule type" value="Genomic_DNA"/>
</dbReference>
<evidence type="ECO:0000313" key="3">
    <source>
        <dbReference type="Proteomes" id="UP001310594"/>
    </source>
</evidence>
<dbReference type="SUPFAM" id="SSF54695">
    <property type="entry name" value="POZ domain"/>
    <property type="match status" value="1"/>
</dbReference>
<dbReference type="Proteomes" id="UP001310594">
    <property type="component" value="Unassembled WGS sequence"/>
</dbReference>
<feature type="domain" description="BTB" evidence="1">
    <location>
        <begin position="16"/>
        <end position="70"/>
    </location>
</feature>
<evidence type="ECO:0000259" key="1">
    <source>
        <dbReference type="PROSITE" id="PS50097"/>
    </source>
</evidence>
<dbReference type="PROSITE" id="PS50097">
    <property type="entry name" value="BTB"/>
    <property type="match status" value="1"/>
</dbReference>
<dbReference type="Gene3D" id="3.30.710.10">
    <property type="entry name" value="Potassium Channel Kv1.1, Chain A"/>
    <property type="match status" value="1"/>
</dbReference>
<proteinExistence type="predicted"/>
<comment type="caution">
    <text evidence="2">The sequence shown here is derived from an EMBL/GenBank/DDBJ whole genome shotgun (WGS) entry which is preliminary data.</text>
</comment>